<feature type="domain" description="WxL" evidence="3">
    <location>
        <begin position="334"/>
        <end position="479"/>
    </location>
</feature>
<name>A0A660EA65_9LACO</name>
<evidence type="ECO:0000259" key="3">
    <source>
        <dbReference type="Pfam" id="PF13731"/>
    </source>
</evidence>
<reference evidence="4 5" key="1">
    <citation type="submission" date="2018-11" db="EMBL/GenBank/DDBJ databases">
        <authorList>
            <person name="Wuyts S."/>
        </authorList>
    </citation>
    <scope>NUCLEOTIDE SEQUENCE [LARGE SCALE GENOMIC DNA]</scope>
    <source>
        <strain evidence="4">Lactobacillus mudanjiangensis AMBF249</strain>
    </source>
</reference>
<dbReference type="Proteomes" id="UP000289996">
    <property type="component" value="Unassembled WGS sequence"/>
</dbReference>
<evidence type="ECO:0000313" key="4">
    <source>
        <dbReference type="EMBL" id="VDG30084.1"/>
    </source>
</evidence>
<feature type="signal peptide" evidence="1">
    <location>
        <begin position="1"/>
        <end position="27"/>
    </location>
</feature>
<dbReference type="InterPro" id="IPR008964">
    <property type="entry name" value="Invasin/intimin_cell_adhesion"/>
</dbReference>
<keyword evidence="1" id="KW-0732">Signal</keyword>
<evidence type="ECO:0000313" key="5">
    <source>
        <dbReference type="Proteomes" id="UP000289996"/>
    </source>
</evidence>
<dbReference type="Pfam" id="PF13731">
    <property type="entry name" value="WxL"/>
    <property type="match status" value="1"/>
</dbReference>
<evidence type="ECO:0000259" key="2">
    <source>
        <dbReference type="Pfam" id="PF02368"/>
    </source>
</evidence>
<dbReference type="Gene3D" id="2.60.40.1080">
    <property type="match status" value="1"/>
</dbReference>
<dbReference type="AlphaFoldDB" id="A0A660EA65"/>
<protein>
    <submittedName>
        <fullName evidence="4">Cell surface protein [Lactobacillus pentosus]</fullName>
    </submittedName>
</protein>
<dbReference type="RefSeq" id="WP_130852300.1">
    <property type="nucleotide sequence ID" value="NZ_UYIG01000174.1"/>
</dbReference>
<dbReference type="EMBL" id="UYIG01000174">
    <property type="protein sequence ID" value="VDG30084.1"/>
    <property type="molecule type" value="Genomic_DNA"/>
</dbReference>
<dbReference type="InterPro" id="IPR027994">
    <property type="entry name" value="WxL_dom"/>
</dbReference>
<dbReference type="InterPro" id="IPR003343">
    <property type="entry name" value="Big_2"/>
</dbReference>
<sequence length="485" mass="50928">MARKWLSYLLGLSWLLVSLWVPIMSQAASATAPQTPSSPPSSILGLNLAGGFRQQPQDVNQVAGQTVTLAAKGTRNALEAATSLLNSRKYVWWESTDGGQTYQQVGSNSATYSFTAPNVTTSTPLYFQVQYKSSGISAFSDYWSRIAQVTVEPSRIAATGIKVSADTTTLSNSESTAVHADLSPSNSTDQVTWKSSDSTLASVDDYGNVDAADASSDTSGKADDHGIVTITGTVNGISDHVDIMVGSLQDETVMEGTPATFQLPTLPADVTVSNWYRVKDGKSTALNSQATSYTIKSPTNADDDGTGYYATLTYTVNGKPQTVTTNAALLTVTKGGSLTLRAVPNFNFGSVSLKALASGTQLKTTSATTNGTAVDGNDQYQMAVSDQRTVGNAWTLSASLAPFGTSAYGGASITNAQLTLVDASQNLSVTLPADNQQQTIASQNGYHSQSYDVTASYLTVGHNPLVSAGTYQSIINWTLGVVPNQ</sequence>
<evidence type="ECO:0000256" key="1">
    <source>
        <dbReference type="SAM" id="SignalP"/>
    </source>
</evidence>
<gene>
    <name evidence="4" type="ORF">MUDAN_MDHGFNIF_01639</name>
</gene>
<feature type="chain" id="PRO_5024843034" evidence="1">
    <location>
        <begin position="28"/>
        <end position="485"/>
    </location>
</feature>
<dbReference type="Pfam" id="PF02368">
    <property type="entry name" value="Big_2"/>
    <property type="match status" value="1"/>
</dbReference>
<keyword evidence="5" id="KW-1185">Reference proteome</keyword>
<feature type="domain" description="BIG2" evidence="2">
    <location>
        <begin position="158"/>
        <end position="236"/>
    </location>
</feature>
<dbReference type="SUPFAM" id="SSF49373">
    <property type="entry name" value="Invasin/intimin cell-adhesion fragments"/>
    <property type="match status" value="1"/>
</dbReference>
<proteinExistence type="predicted"/>
<dbReference type="OrthoDB" id="2315387at2"/>
<organism evidence="4 5">
    <name type="scientific">Lactiplantibacillus mudanjiangensis</name>
    <dbReference type="NCBI Taxonomy" id="1296538"/>
    <lineage>
        <taxon>Bacteria</taxon>
        <taxon>Bacillati</taxon>
        <taxon>Bacillota</taxon>
        <taxon>Bacilli</taxon>
        <taxon>Lactobacillales</taxon>
        <taxon>Lactobacillaceae</taxon>
        <taxon>Lactiplantibacillus</taxon>
    </lineage>
</organism>
<accession>A0A660EA65</accession>